<dbReference type="Proteomes" id="UP001055879">
    <property type="component" value="Linkage Group LG14"/>
</dbReference>
<proteinExistence type="predicted"/>
<reference evidence="2" key="1">
    <citation type="journal article" date="2022" name="Mol. Ecol. Resour.">
        <title>The genomes of chicory, endive, great burdock and yacon provide insights into Asteraceae palaeo-polyploidization history and plant inulin production.</title>
        <authorList>
            <person name="Fan W."/>
            <person name="Wang S."/>
            <person name="Wang H."/>
            <person name="Wang A."/>
            <person name="Jiang F."/>
            <person name="Liu H."/>
            <person name="Zhao H."/>
            <person name="Xu D."/>
            <person name="Zhang Y."/>
        </authorList>
    </citation>
    <scope>NUCLEOTIDE SEQUENCE [LARGE SCALE GENOMIC DNA]</scope>
    <source>
        <strain evidence="2">cv. Niubang</strain>
    </source>
</reference>
<gene>
    <name evidence="1" type="ORF">L6452_37111</name>
</gene>
<dbReference type="EMBL" id="CM042060">
    <property type="protein sequence ID" value="KAI3677841.1"/>
    <property type="molecule type" value="Genomic_DNA"/>
</dbReference>
<sequence length="81" mass="9095">MSLLAILRILRECQHLGLPRKMADDRLGRDDKTVEEGEALDSSMHGTRVSPELPTQKEIAAGEMVVTREEDVPSSFVFAWK</sequence>
<evidence type="ECO:0000313" key="1">
    <source>
        <dbReference type="EMBL" id="KAI3677841.1"/>
    </source>
</evidence>
<evidence type="ECO:0000313" key="2">
    <source>
        <dbReference type="Proteomes" id="UP001055879"/>
    </source>
</evidence>
<name>A0ACB8Y215_ARCLA</name>
<organism evidence="1 2">
    <name type="scientific">Arctium lappa</name>
    <name type="common">Greater burdock</name>
    <name type="synonym">Lappa major</name>
    <dbReference type="NCBI Taxonomy" id="4217"/>
    <lineage>
        <taxon>Eukaryota</taxon>
        <taxon>Viridiplantae</taxon>
        <taxon>Streptophyta</taxon>
        <taxon>Embryophyta</taxon>
        <taxon>Tracheophyta</taxon>
        <taxon>Spermatophyta</taxon>
        <taxon>Magnoliopsida</taxon>
        <taxon>eudicotyledons</taxon>
        <taxon>Gunneridae</taxon>
        <taxon>Pentapetalae</taxon>
        <taxon>asterids</taxon>
        <taxon>campanulids</taxon>
        <taxon>Asterales</taxon>
        <taxon>Asteraceae</taxon>
        <taxon>Carduoideae</taxon>
        <taxon>Cardueae</taxon>
        <taxon>Arctiinae</taxon>
        <taxon>Arctium</taxon>
    </lineage>
</organism>
<keyword evidence="2" id="KW-1185">Reference proteome</keyword>
<protein>
    <submittedName>
        <fullName evidence="1">Uncharacterized protein</fullName>
    </submittedName>
</protein>
<comment type="caution">
    <text evidence="1">The sequence shown here is derived from an EMBL/GenBank/DDBJ whole genome shotgun (WGS) entry which is preliminary data.</text>
</comment>
<accession>A0ACB8Y215</accession>
<reference evidence="1 2" key="2">
    <citation type="journal article" date="2022" name="Mol. Ecol. Resour.">
        <title>The genomes of chicory, endive, great burdock and yacon provide insights into Asteraceae paleo-polyploidization history and plant inulin production.</title>
        <authorList>
            <person name="Fan W."/>
            <person name="Wang S."/>
            <person name="Wang H."/>
            <person name="Wang A."/>
            <person name="Jiang F."/>
            <person name="Liu H."/>
            <person name="Zhao H."/>
            <person name="Xu D."/>
            <person name="Zhang Y."/>
        </authorList>
    </citation>
    <scope>NUCLEOTIDE SEQUENCE [LARGE SCALE GENOMIC DNA]</scope>
    <source>
        <strain evidence="2">cv. Niubang</strain>
    </source>
</reference>